<dbReference type="PANTHER" id="PTHR43540">
    <property type="entry name" value="PEROXYUREIDOACRYLATE/UREIDOACRYLATE AMIDOHYDROLASE-RELATED"/>
    <property type="match status" value="1"/>
</dbReference>
<dbReference type="Gene3D" id="3.40.50.850">
    <property type="entry name" value="Isochorismatase-like"/>
    <property type="match status" value="1"/>
</dbReference>
<evidence type="ECO:0000313" key="5">
    <source>
        <dbReference type="Proteomes" id="UP000218335"/>
    </source>
</evidence>
<dbReference type="EMBL" id="MWUU01000003">
    <property type="protein sequence ID" value="PCF56373.1"/>
    <property type="molecule type" value="Genomic_DNA"/>
</dbReference>
<dbReference type="AlphaFoldDB" id="A0A2A4GZG4"/>
<feature type="domain" description="Isochorismatase-like" evidence="3">
    <location>
        <begin position="5"/>
        <end position="175"/>
    </location>
</feature>
<dbReference type="Proteomes" id="UP000218335">
    <property type="component" value="Unassembled WGS sequence"/>
</dbReference>
<dbReference type="InterPro" id="IPR050272">
    <property type="entry name" value="Isochorismatase-like_hydrls"/>
</dbReference>
<name>A0A2A4GZG4_9STAP</name>
<dbReference type="PANTHER" id="PTHR43540:SF1">
    <property type="entry name" value="ISOCHORISMATASE HYDROLASE"/>
    <property type="match status" value="1"/>
</dbReference>
<organism evidence="4 5">
    <name type="scientific">Staphylococcus delphini</name>
    <dbReference type="NCBI Taxonomy" id="53344"/>
    <lineage>
        <taxon>Bacteria</taxon>
        <taxon>Bacillati</taxon>
        <taxon>Bacillota</taxon>
        <taxon>Bacilli</taxon>
        <taxon>Bacillales</taxon>
        <taxon>Staphylococcaceae</taxon>
        <taxon>Staphylococcus</taxon>
        <taxon>Staphylococcus intermedius group</taxon>
    </lineage>
</organism>
<dbReference type="GO" id="GO:0016787">
    <property type="term" value="F:hydrolase activity"/>
    <property type="evidence" value="ECO:0007669"/>
    <property type="project" value="UniProtKB-KW"/>
</dbReference>
<dbReference type="InterPro" id="IPR000868">
    <property type="entry name" value="Isochorismatase-like_dom"/>
</dbReference>
<dbReference type="SUPFAM" id="SSF52499">
    <property type="entry name" value="Isochorismatase-like hydrolases"/>
    <property type="match status" value="1"/>
</dbReference>
<gene>
    <name evidence="4" type="ORF">B5C08_02705</name>
</gene>
<comment type="caution">
    <text evidence="4">The sequence shown here is derived from an EMBL/GenBank/DDBJ whole genome shotgun (WGS) entry which is preliminary data.</text>
</comment>
<protein>
    <submittedName>
        <fullName evidence="4">Cysteine hydrolase</fullName>
    </submittedName>
</protein>
<proteinExistence type="inferred from homology"/>
<dbReference type="CDD" id="cd01014">
    <property type="entry name" value="nicotinamidase_related"/>
    <property type="match status" value="1"/>
</dbReference>
<dbReference type="Pfam" id="PF00857">
    <property type="entry name" value="Isochorismatase"/>
    <property type="match status" value="1"/>
</dbReference>
<dbReference type="InterPro" id="IPR036380">
    <property type="entry name" value="Isochorismatase-like_sf"/>
</dbReference>
<dbReference type="RefSeq" id="WP_096638068.1">
    <property type="nucleotide sequence ID" value="NZ_MWRM01000004.1"/>
</dbReference>
<sequence>MTKYALLIIDVQNDYFSGGKMALHQPDKALTKIQHLEQDFSAKHLPIIYIQHINTKPNPTFFEADTEGVALHSELAVQPESIIIEKHFPNSFFQTELQETLQQHDIDTLVICGMMTHMCVDSTTRAASELGYNPILIHDATATKALSFNSHDVVANDVQHALIASLTNFSTVMSTDEWLEL</sequence>
<reference evidence="4 5" key="1">
    <citation type="journal article" date="2017" name="PLoS ONE">
        <title>Development of a real-time PCR for detection of Staphylococcus pseudintermedius using a novel automated comparison of whole-genome sequences.</title>
        <authorList>
            <person name="Verstappen K.M."/>
            <person name="Huijbregts L."/>
            <person name="Spaninks M."/>
            <person name="Wagenaar J.A."/>
            <person name="Fluit A.C."/>
            <person name="Duim B."/>
        </authorList>
    </citation>
    <scope>NUCLEOTIDE SEQUENCE [LARGE SCALE GENOMIC DNA]</scope>
    <source>
        <strain evidence="4 5">215070706401-1</strain>
    </source>
</reference>
<accession>A0A2A4GZG4</accession>
<comment type="similarity">
    <text evidence="1">Belongs to the isochorismatase family.</text>
</comment>
<evidence type="ECO:0000256" key="1">
    <source>
        <dbReference type="ARBA" id="ARBA00006336"/>
    </source>
</evidence>
<evidence type="ECO:0000256" key="2">
    <source>
        <dbReference type="ARBA" id="ARBA00022801"/>
    </source>
</evidence>
<evidence type="ECO:0000313" key="4">
    <source>
        <dbReference type="EMBL" id="PCF56373.1"/>
    </source>
</evidence>
<evidence type="ECO:0000259" key="3">
    <source>
        <dbReference type="Pfam" id="PF00857"/>
    </source>
</evidence>
<keyword evidence="2 4" id="KW-0378">Hydrolase</keyword>